<keyword evidence="4" id="KW-0574">Periplasm</keyword>
<dbReference type="InterPro" id="IPR005588">
    <property type="entry name" value="MucB_RseB"/>
</dbReference>
<evidence type="ECO:0000259" key="7">
    <source>
        <dbReference type="Pfam" id="PF17188"/>
    </source>
</evidence>
<dbReference type="Proteomes" id="UP001528673">
    <property type="component" value="Unassembled WGS sequence"/>
</dbReference>
<feature type="signal peptide" evidence="5">
    <location>
        <begin position="1"/>
        <end position="30"/>
    </location>
</feature>
<feature type="domain" description="MucB/RseB N-terminal" evidence="6">
    <location>
        <begin position="77"/>
        <end position="254"/>
    </location>
</feature>
<proteinExistence type="inferred from homology"/>
<keyword evidence="3 5" id="KW-0732">Signal</keyword>
<evidence type="ECO:0000256" key="4">
    <source>
        <dbReference type="ARBA" id="ARBA00022764"/>
    </source>
</evidence>
<dbReference type="Pfam" id="PF17188">
    <property type="entry name" value="MucB_RseB_C"/>
    <property type="match status" value="1"/>
</dbReference>
<dbReference type="Gene3D" id="2.50.20.10">
    <property type="entry name" value="Lipoprotein localisation LolA/LolB/LppX"/>
    <property type="match status" value="1"/>
</dbReference>
<keyword evidence="9" id="KW-1185">Reference proteome</keyword>
<dbReference type="InterPro" id="IPR033436">
    <property type="entry name" value="MucB/RseB_C"/>
</dbReference>
<feature type="domain" description="MucB/RseB C-terminal" evidence="7">
    <location>
        <begin position="273"/>
        <end position="378"/>
    </location>
</feature>
<evidence type="ECO:0000313" key="8">
    <source>
        <dbReference type="EMBL" id="MDD0838503.1"/>
    </source>
</evidence>
<organism evidence="8 9">
    <name type="scientific">Curvibacter cyanobacteriorum</name>
    <dbReference type="NCBI Taxonomy" id="3026422"/>
    <lineage>
        <taxon>Bacteria</taxon>
        <taxon>Pseudomonadati</taxon>
        <taxon>Pseudomonadota</taxon>
        <taxon>Betaproteobacteria</taxon>
        <taxon>Burkholderiales</taxon>
        <taxon>Comamonadaceae</taxon>
        <taxon>Curvibacter</taxon>
    </lineage>
</organism>
<dbReference type="EMBL" id="JAQSIP010000003">
    <property type="protein sequence ID" value="MDD0838503.1"/>
    <property type="molecule type" value="Genomic_DNA"/>
</dbReference>
<evidence type="ECO:0000256" key="5">
    <source>
        <dbReference type="SAM" id="SignalP"/>
    </source>
</evidence>
<evidence type="ECO:0000256" key="3">
    <source>
        <dbReference type="ARBA" id="ARBA00022729"/>
    </source>
</evidence>
<comment type="caution">
    <text evidence="8">The sequence shown here is derived from an EMBL/GenBank/DDBJ whole genome shotgun (WGS) entry which is preliminary data.</text>
</comment>
<dbReference type="InterPro" id="IPR038484">
    <property type="entry name" value="MucB/RseB_C_sf"/>
</dbReference>
<dbReference type="RefSeq" id="WP_273950394.1">
    <property type="nucleotide sequence ID" value="NZ_JAQSIP010000003.1"/>
</dbReference>
<dbReference type="Gene3D" id="3.30.200.100">
    <property type="entry name" value="MucB/RseB, C-terminal domain"/>
    <property type="match status" value="1"/>
</dbReference>
<dbReference type="PANTHER" id="PTHR38782:SF1">
    <property type="entry name" value="SIGMA-E FACTOR REGULATORY PROTEIN RSEB"/>
    <property type="match status" value="1"/>
</dbReference>
<comment type="subcellular location">
    <subcellularLocation>
        <location evidence="1">Periplasm</location>
    </subcellularLocation>
</comment>
<dbReference type="CDD" id="cd16327">
    <property type="entry name" value="RseB"/>
    <property type="match status" value="1"/>
</dbReference>
<gene>
    <name evidence="8" type="ORF">PSQ40_07965</name>
</gene>
<protein>
    <submittedName>
        <fullName evidence="8">MucB/RseB C-terminal domain-containing protein</fullName>
    </submittedName>
</protein>
<sequence length="382" mass="41559">MISPLLKGCAWRAACLLGAGVLSWPAAVWSGPAPAPASPFSIAGSTPPAPPPISGAPFSMAGTTPPPVTAPVPDRDLNQWLLRLHSASSRRNYVGTFVVMSGAGNMYSSRIWHVCEGDLQMERVDALTGPARSTFRRNDQVITFLPDARVARSEKRESLGLFPNLKRAGDPALAALYQAQSGAVDRVAGFDADVVHIQPKDNLRYGYRIWSEKKSGLAIKIQTLDADGKVLEQAAFSELDLDANVKMDKLAQMMNNTSGYKVEHAELVKTTPQQEGWALKSPVAGFQPVSCYRRSQGNPTVVGPGPAPAPTLQWTFSDGLATVSLFIEPYDRQPHPQDEVQVSMGATQTLARRWGNDWWLTMVGEVPQATLKLFAQNLERRK</sequence>
<dbReference type="Pfam" id="PF03888">
    <property type="entry name" value="MucB_RseB"/>
    <property type="match status" value="1"/>
</dbReference>
<name>A0ABT5MWR4_9BURK</name>
<accession>A0ABT5MWR4</accession>
<dbReference type="InterPro" id="IPR033434">
    <property type="entry name" value="MucB/RseB_N"/>
</dbReference>
<comment type="similarity">
    <text evidence="2">Belongs to the RseB family.</text>
</comment>
<evidence type="ECO:0000259" key="6">
    <source>
        <dbReference type="Pfam" id="PF03888"/>
    </source>
</evidence>
<evidence type="ECO:0000256" key="2">
    <source>
        <dbReference type="ARBA" id="ARBA00008150"/>
    </source>
</evidence>
<dbReference type="PIRSF" id="PIRSF005427">
    <property type="entry name" value="RseB"/>
    <property type="match status" value="1"/>
</dbReference>
<evidence type="ECO:0000256" key="1">
    <source>
        <dbReference type="ARBA" id="ARBA00004418"/>
    </source>
</evidence>
<dbReference type="PANTHER" id="PTHR38782">
    <property type="match status" value="1"/>
</dbReference>
<reference evidence="8 9" key="1">
    <citation type="submission" date="2023-02" db="EMBL/GenBank/DDBJ databases">
        <title>Bacterial whole genomic sequence of Curvibacter sp. HBC61.</title>
        <authorList>
            <person name="Le V."/>
            <person name="Ko S.-R."/>
            <person name="Ahn C.-Y."/>
            <person name="Oh H.-M."/>
        </authorList>
    </citation>
    <scope>NUCLEOTIDE SEQUENCE [LARGE SCALE GENOMIC DNA]</scope>
    <source>
        <strain evidence="8 9">HBC61</strain>
    </source>
</reference>
<evidence type="ECO:0000313" key="9">
    <source>
        <dbReference type="Proteomes" id="UP001528673"/>
    </source>
</evidence>
<feature type="chain" id="PRO_5045486144" evidence="5">
    <location>
        <begin position="31"/>
        <end position="382"/>
    </location>
</feature>